<evidence type="ECO:0000256" key="1">
    <source>
        <dbReference type="SAM" id="Phobius"/>
    </source>
</evidence>
<evidence type="ECO:0008006" key="4">
    <source>
        <dbReference type="Google" id="ProtNLM"/>
    </source>
</evidence>
<keyword evidence="1" id="KW-0472">Membrane</keyword>
<evidence type="ECO:0000313" key="3">
    <source>
        <dbReference type="Proteomes" id="UP000176480"/>
    </source>
</evidence>
<protein>
    <recommendedName>
        <fullName evidence="4">Cohesin domain-containing protein</fullName>
    </recommendedName>
</protein>
<proteinExistence type="predicted"/>
<accession>A0A1F7J7S8</accession>
<dbReference type="EMBL" id="MGAR01000021">
    <property type="protein sequence ID" value="OGK51672.1"/>
    <property type="molecule type" value="Genomic_DNA"/>
</dbReference>
<organism evidence="2 3">
    <name type="scientific">Candidatus Roizmanbacteria bacterium RIFCSPLOWO2_01_FULL_41_22</name>
    <dbReference type="NCBI Taxonomy" id="1802067"/>
    <lineage>
        <taxon>Bacteria</taxon>
        <taxon>Candidatus Roizmaniibacteriota</taxon>
    </lineage>
</organism>
<keyword evidence="1" id="KW-0812">Transmembrane</keyword>
<comment type="caution">
    <text evidence="2">The sequence shown here is derived from an EMBL/GenBank/DDBJ whole genome shotgun (WGS) entry which is preliminary data.</text>
</comment>
<dbReference type="Proteomes" id="UP000176480">
    <property type="component" value="Unassembled WGS sequence"/>
</dbReference>
<name>A0A1F7J7S8_9BACT</name>
<dbReference type="SUPFAM" id="SSF49384">
    <property type="entry name" value="Carbohydrate-binding domain"/>
    <property type="match status" value="1"/>
</dbReference>
<gene>
    <name evidence="2" type="ORF">A2966_05040</name>
</gene>
<reference evidence="2 3" key="1">
    <citation type="journal article" date="2016" name="Nat. Commun.">
        <title>Thousands of microbial genomes shed light on interconnected biogeochemical processes in an aquifer system.</title>
        <authorList>
            <person name="Anantharaman K."/>
            <person name="Brown C.T."/>
            <person name="Hug L.A."/>
            <person name="Sharon I."/>
            <person name="Castelle C.J."/>
            <person name="Probst A.J."/>
            <person name="Thomas B.C."/>
            <person name="Singh A."/>
            <person name="Wilkins M.J."/>
            <person name="Karaoz U."/>
            <person name="Brodie E.L."/>
            <person name="Williams K.H."/>
            <person name="Hubbard S.S."/>
            <person name="Banfield J.F."/>
        </authorList>
    </citation>
    <scope>NUCLEOTIDE SEQUENCE [LARGE SCALE GENOMIC DNA]</scope>
</reference>
<evidence type="ECO:0000313" key="2">
    <source>
        <dbReference type="EMBL" id="OGK51672.1"/>
    </source>
</evidence>
<sequence>MEPQEQSMFSGMRFLYRMIVVTFLVLLVGLVSFFFFKSSLITSKTNPDGSAIQPSVGAATPKFFTPTPIINNSSLTVEVRGGGKTFKTGQTINLQIKGSSDGLEIDGYDILLGYDPQAIEIGKISSNLSAFQIFQFKNKNYLTVTSIKRLNSQENTILHNTVLVKFTAVAKKRGTLKLEILKSARRESTKFVDKLVRVVVPKLIPLAVEIQ</sequence>
<dbReference type="AlphaFoldDB" id="A0A1F7J7S8"/>
<keyword evidence="1" id="KW-1133">Transmembrane helix</keyword>
<dbReference type="InterPro" id="IPR008965">
    <property type="entry name" value="CBM2/CBM3_carb-bd_dom_sf"/>
</dbReference>
<dbReference type="Gene3D" id="2.60.40.680">
    <property type="match status" value="1"/>
</dbReference>
<feature type="transmembrane region" description="Helical" evidence="1">
    <location>
        <begin position="14"/>
        <end position="36"/>
    </location>
</feature>
<dbReference type="GO" id="GO:0030246">
    <property type="term" value="F:carbohydrate binding"/>
    <property type="evidence" value="ECO:0007669"/>
    <property type="project" value="InterPro"/>
</dbReference>